<dbReference type="InterPro" id="IPR036282">
    <property type="entry name" value="Glutathione-S-Trfase_C_sf"/>
</dbReference>
<dbReference type="PANTHER" id="PTHR44051">
    <property type="entry name" value="GLUTATHIONE S-TRANSFERASE-RELATED"/>
    <property type="match status" value="1"/>
</dbReference>
<protein>
    <recommendedName>
        <fullName evidence="1">glutathione transferase</fullName>
        <ecNumber evidence="1">2.5.1.18</ecNumber>
    </recommendedName>
</protein>
<reference evidence="5 6" key="1">
    <citation type="submission" date="2015-04" db="EMBL/GenBank/DDBJ databases">
        <authorList>
            <person name="Syromyatnikov M.Y."/>
            <person name="Popov V.N."/>
        </authorList>
    </citation>
    <scope>NUCLEOTIDE SEQUENCE [LARGE SCALE GENOMIC DNA]</scope>
    <source>
        <strain evidence="5">WF-38-12</strain>
    </source>
</reference>
<organism evidence="5 6">
    <name type="scientific">Talaromyces islandicus</name>
    <name type="common">Penicillium islandicum</name>
    <dbReference type="NCBI Taxonomy" id="28573"/>
    <lineage>
        <taxon>Eukaryota</taxon>
        <taxon>Fungi</taxon>
        <taxon>Dikarya</taxon>
        <taxon>Ascomycota</taxon>
        <taxon>Pezizomycotina</taxon>
        <taxon>Eurotiomycetes</taxon>
        <taxon>Eurotiomycetidae</taxon>
        <taxon>Eurotiales</taxon>
        <taxon>Trichocomaceae</taxon>
        <taxon>Talaromyces</taxon>
        <taxon>Talaromyces sect. Islandici</taxon>
    </lineage>
</organism>
<gene>
    <name evidence="5" type="ORF">PISL3812_01981</name>
</gene>
<dbReference type="AlphaFoldDB" id="A0A0U1LQV4"/>
<accession>A0A0U1LQV4</accession>
<dbReference type="GO" id="GO:0005506">
    <property type="term" value="F:iron ion binding"/>
    <property type="evidence" value="ECO:0007669"/>
    <property type="project" value="InterPro"/>
</dbReference>
<keyword evidence="2" id="KW-0808">Transferase</keyword>
<dbReference type="GO" id="GO:0016705">
    <property type="term" value="F:oxidoreductase activity, acting on paired donors, with incorporation or reduction of molecular oxygen"/>
    <property type="evidence" value="ECO:0007669"/>
    <property type="project" value="InterPro"/>
</dbReference>
<dbReference type="Proteomes" id="UP000054383">
    <property type="component" value="Unassembled WGS sequence"/>
</dbReference>
<dbReference type="SUPFAM" id="SSF47616">
    <property type="entry name" value="GST C-terminal domain-like"/>
    <property type="match status" value="1"/>
</dbReference>
<comment type="catalytic activity">
    <reaction evidence="3">
        <text>RX + glutathione = an S-substituted glutathione + a halide anion + H(+)</text>
        <dbReference type="Rhea" id="RHEA:16437"/>
        <dbReference type="ChEBI" id="CHEBI:15378"/>
        <dbReference type="ChEBI" id="CHEBI:16042"/>
        <dbReference type="ChEBI" id="CHEBI:17792"/>
        <dbReference type="ChEBI" id="CHEBI:57925"/>
        <dbReference type="ChEBI" id="CHEBI:90779"/>
        <dbReference type="EC" id="2.5.1.18"/>
    </reaction>
</comment>
<evidence type="ECO:0000259" key="4">
    <source>
        <dbReference type="PROSITE" id="PS50405"/>
    </source>
</evidence>
<dbReference type="Gene3D" id="1.10.630.10">
    <property type="entry name" value="Cytochrome P450"/>
    <property type="match status" value="1"/>
</dbReference>
<dbReference type="Gene3D" id="3.40.30.10">
    <property type="entry name" value="Glutaredoxin"/>
    <property type="match status" value="1"/>
</dbReference>
<dbReference type="Pfam" id="PF00043">
    <property type="entry name" value="GST_C"/>
    <property type="match status" value="1"/>
</dbReference>
<dbReference type="PROSITE" id="PS50405">
    <property type="entry name" value="GST_CTER"/>
    <property type="match status" value="1"/>
</dbReference>
<sequence>MCPNPDEYDALRAYNWDLRKHIAQPFKSLESQDFRWGAGRWACAGRHLAALVAKVILVKLLDEYDFKFTIDGGRPSNSVLYGFIFVDPGVRVVLVLEELGVPYVIQSFKFDDVKKPPFINSNPNGYNVLHPEKVPSAIDRYTREVHRVLGVLDGVLQGKDWLVGGKCTFADLAFLPWNTLLDSVLLTPPGEDPLTPYPNVQAWHQRMLARDSWKKVVSTRDKLMDDQGLQPNGMPKGITNMKEYEEYMEKQATEQP</sequence>
<dbReference type="Gene3D" id="1.20.1050.130">
    <property type="match status" value="1"/>
</dbReference>
<dbReference type="InterPro" id="IPR004046">
    <property type="entry name" value="GST_C"/>
</dbReference>
<dbReference type="GO" id="GO:0004497">
    <property type="term" value="F:monooxygenase activity"/>
    <property type="evidence" value="ECO:0007669"/>
    <property type="project" value="InterPro"/>
</dbReference>
<dbReference type="InterPro" id="IPR036396">
    <property type="entry name" value="Cyt_P450_sf"/>
</dbReference>
<proteinExistence type="predicted"/>
<dbReference type="GO" id="GO:0004364">
    <property type="term" value="F:glutathione transferase activity"/>
    <property type="evidence" value="ECO:0007669"/>
    <property type="project" value="UniProtKB-EC"/>
</dbReference>
<keyword evidence="6" id="KW-1185">Reference proteome</keyword>
<dbReference type="OrthoDB" id="422574at2759"/>
<name>A0A0U1LQV4_TALIS</name>
<dbReference type="InterPro" id="IPR010987">
    <property type="entry name" value="Glutathione-S-Trfase_C-like"/>
</dbReference>
<dbReference type="GO" id="GO:0020037">
    <property type="term" value="F:heme binding"/>
    <property type="evidence" value="ECO:0007669"/>
    <property type="project" value="InterPro"/>
</dbReference>
<evidence type="ECO:0000256" key="2">
    <source>
        <dbReference type="ARBA" id="ARBA00022679"/>
    </source>
</evidence>
<dbReference type="STRING" id="28573.A0A0U1LQV4"/>
<dbReference type="EMBL" id="CVMT01000002">
    <property type="protein sequence ID" value="CRG84785.1"/>
    <property type="molecule type" value="Genomic_DNA"/>
</dbReference>
<evidence type="ECO:0000256" key="3">
    <source>
        <dbReference type="ARBA" id="ARBA00047960"/>
    </source>
</evidence>
<dbReference type="EC" id="2.5.1.18" evidence="1"/>
<evidence type="ECO:0000313" key="6">
    <source>
        <dbReference type="Proteomes" id="UP000054383"/>
    </source>
</evidence>
<dbReference type="PANTHER" id="PTHR44051:SF20">
    <property type="entry name" value="GLUTATHIONE TRANSFERASE 1 (EUROFUNG)"/>
    <property type="match status" value="1"/>
</dbReference>
<feature type="domain" description="GST C-terminal" evidence="4">
    <location>
        <begin position="95"/>
        <end position="235"/>
    </location>
</feature>
<evidence type="ECO:0000313" key="5">
    <source>
        <dbReference type="EMBL" id="CRG84785.1"/>
    </source>
</evidence>
<evidence type="ECO:0000256" key="1">
    <source>
        <dbReference type="ARBA" id="ARBA00012452"/>
    </source>
</evidence>
<dbReference type="SUPFAM" id="SSF48264">
    <property type="entry name" value="Cytochrome P450"/>
    <property type="match status" value="1"/>
</dbReference>